<proteinExistence type="predicted"/>
<dbReference type="EMBL" id="JYIX01000022">
    <property type="protein sequence ID" value="KJL35857.1"/>
    <property type="molecule type" value="Genomic_DNA"/>
</dbReference>
<dbReference type="NCBIfam" id="NF005115">
    <property type="entry name" value="PRK06547.1"/>
    <property type="match status" value="1"/>
</dbReference>
<reference evidence="1 2" key="1">
    <citation type="submission" date="2015-02" db="EMBL/GenBank/DDBJ databases">
        <title>Draft genome sequences of ten Microbacterium spp. with emphasis on heavy metal contaminated environments.</title>
        <authorList>
            <person name="Corretto E."/>
        </authorList>
    </citation>
    <scope>NUCLEOTIDE SEQUENCE [LARGE SCALE GENOMIC DNA]</scope>
    <source>
        <strain evidence="1 2">ARN176</strain>
    </source>
</reference>
<protein>
    <submittedName>
        <fullName evidence="1">Cytidylate kinase</fullName>
        <ecNumber evidence="1">2.7.4.25</ecNumber>
    </submittedName>
</protein>
<accession>A0A0F0LRK4</accession>
<dbReference type="RefSeq" id="WP_052680012.1">
    <property type="nucleotide sequence ID" value="NZ_JYIX01000022.1"/>
</dbReference>
<evidence type="ECO:0000313" key="2">
    <source>
        <dbReference type="Proteomes" id="UP000033740"/>
    </source>
</evidence>
<keyword evidence="1" id="KW-0418">Kinase</keyword>
<sequence>MPSRSDDPVARALSEAVSRIADAVRAVQASNPVVLVDGRSGAGKSTLARLLAEHWPLRTDPQLIALDSIYPGWDGMDAGAERAYEQILRPHGRDLVGTWQRYDWDAGEYAESYAVDPSRGVILEGCGALTPRAARIADVRVWVESPEPSRKRRALDRDGELFRPHWERWAKQEVVHIRRDDPIGFATLVVSIP</sequence>
<dbReference type="SUPFAM" id="SSF52540">
    <property type="entry name" value="P-loop containing nucleoside triphosphate hydrolases"/>
    <property type="match status" value="1"/>
</dbReference>
<dbReference type="PATRIC" id="fig|582680.6.peg.408"/>
<dbReference type="GO" id="GO:0016301">
    <property type="term" value="F:kinase activity"/>
    <property type="evidence" value="ECO:0007669"/>
    <property type="project" value="UniProtKB-KW"/>
</dbReference>
<organism evidence="1 2">
    <name type="scientific">Microbacterium azadirachtae</name>
    <dbReference type="NCBI Taxonomy" id="582680"/>
    <lineage>
        <taxon>Bacteria</taxon>
        <taxon>Bacillati</taxon>
        <taxon>Actinomycetota</taxon>
        <taxon>Actinomycetes</taxon>
        <taxon>Micrococcales</taxon>
        <taxon>Microbacteriaceae</taxon>
        <taxon>Microbacterium</taxon>
    </lineage>
</organism>
<dbReference type="STRING" id="582680.RS86_00397"/>
<dbReference type="InterPro" id="IPR027417">
    <property type="entry name" value="P-loop_NTPase"/>
</dbReference>
<name>A0A0F0LRK4_9MICO</name>
<dbReference type="EC" id="2.7.4.25" evidence="1"/>
<gene>
    <name evidence="1" type="primary">cmk_1</name>
    <name evidence="1" type="ORF">RS86_00397</name>
</gene>
<keyword evidence="1" id="KW-0808">Transferase</keyword>
<dbReference type="Proteomes" id="UP000033740">
    <property type="component" value="Unassembled WGS sequence"/>
</dbReference>
<dbReference type="Gene3D" id="3.40.50.300">
    <property type="entry name" value="P-loop containing nucleotide triphosphate hydrolases"/>
    <property type="match status" value="1"/>
</dbReference>
<evidence type="ECO:0000313" key="1">
    <source>
        <dbReference type="EMBL" id="KJL35857.1"/>
    </source>
</evidence>
<dbReference type="AlphaFoldDB" id="A0A0F0LRK4"/>
<keyword evidence="2" id="KW-1185">Reference proteome</keyword>
<comment type="caution">
    <text evidence="1">The sequence shown here is derived from an EMBL/GenBank/DDBJ whole genome shotgun (WGS) entry which is preliminary data.</text>
</comment>